<evidence type="ECO:0000256" key="3">
    <source>
        <dbReference type="ARBA" id="ARBA00023122"/>
    </source>
</evidence>
<feature type="site" description="Catalytically relevant" evidence="6">
    <location>
        <position position="72"/>
    </location>
</feature>
<dbReference type="GO" id="GO:1901135">
    <property type="term" value="P:carbohydrate derivative metabolic process"/>
    <property type="evidence" value="ECO:0007669"/>
    <property type="project" value="InterPro"/>
</dbReference>
<dbReference type="PANTHER" id="PTHR42745:SF1">
    <property type="entry name" value="ARABINOSE 5-PHOSPHATE ISOMERASE KDSD"/>
    <property type="match status" value="1"/>
</dbReference>
<dbReference type="AlphaFoldDB" id="A0A5C6EJ16"/>
<dbReference type="InterPro" id="IPR046342">
    <property type="entry name" value="CBS_dom_sf"/>
</dbReference>
<dbReference type="Pfam" id="PF00571">
    <property type="entry name" value="CBS"/>
    <property type="match status" value="2"/>
</dbReference>
<dbReference type="Proteomes" id="UP000318288">
    <property type="component" value="Unassembled WGS sequence"/>
</dbReference>
<feature type="site" description="Catalytically relevant" evidence="6">
    <location>
        <position position="206"/>
    </location>
</feature>
<feature type="domain" description="CBS" evidence="8">
    <location>
        <begin position="221"/>
        <end position="287"/>
    </location>
</feature>
<keyword evidence="10" id="KW-0413">Isomerase</keyword>
<evidence type="ECO:0000256" key="6">
    <source>
        <dbReference type="PIRSR" id="PIRSR004692-3"/>
    </source>
</evidence>
<reference evidence="10 11" key="1">
    <citation type="submission" date="2019-02" db="EMBL/GenBank/DDBJ databases">
        <title>Deep-cultivation of Planctomycetes and their phenomic and genomic characterization uncovers novel biology.</title>
        <authorList>
            <person name="Wiegand S."/>
            <person name="Jogler M."/>
            <person name="Boedeker C."/>
            <person name="Pinto D."/>
            <person name="Vollmers J."/>
            <person name="Rivas-Marin E."/>
            <person name="Kohn T."/>
            <person name="Peeters S.H."/>
            <person name="Heuer A."/>
            <person name="Rast P."/>
            <person name="Oberbeckmann S."/>
            <person name="Bunk B."/>
            <person name="Jeske O."/>
            <person name="Meyerdierks A."/>
            <person name="Storesund J.E."/>
            <person name="Kallscheuer N."/>
            <person name="Luecker S."/>
            <person name="Lage O.M."/>
            <person name="Pohl T."/>
            <person name="Merkel B.J."/>
            <person name="Hornburger P."/>
            <person name="Mueller R.-W."/>
            <person name="Bruemmer F."/>
            <person name="Labrenz M."/>
            <person name="Spormann A.M."/>
            <person name="Op Den Camp H."/>
            <person name="Overmann J."/>
            <person name="Amann R."/>
            <person name="Jetten M.S.M."/>
            <person name="Mascher T."/>
            <person name="Medema M.H."/>
            <person name="Devos D.P."/>
            <person name="Kaster A.-K."/>
            <person name="Ovreas L."/>
            <person name="Rohde M."/>
            <person name="Galperin M.Y."/>
            <person name="Jogler C."/>
        </authorList>
    </citation>
    <scope>NUCLEOTIDE SEQUENCE [LARGE SCALE GENOMIC DNA]</scope>
    <source>
        <strain evidence="10 11">Poly51</strain>
    </source>
</reference>
<dbReference type="GO" id="GO:0097367">
    <property type="term" value="F:carbohydrate derivative binding"/>
    <property type="evidence" value="ECO:0007669"/>
    <property type="project" value="InterPro"/>
</dbReference>
<proteinExistence type="inferred from homology"/>
<name>A0A5C6EJ16_9BACT</name>
<dbReference type="PANTHER" id="PTHR42745">
    <property type="match status" value="1"/>
</dbReference>
<keyword evidence="3 7" id="KW-0129">CBS domain</keyword>
<dbReference type="RefSeq" id="WP_246114692.1">
    <property type="nucleotide sequence ID" value="NZ_SJPW01000006.1"/>
</dbReference>
<dbReference type="EC" id="5.3.1.13" evidence="10"/>
<feature type="domain" description="CBS" evidence="8">
    <location>
        <begin position="297"/>
        <end position="353"/>
    </location>
</feature>
<dbReference type="Gene3D" id="3.10.580.10">
    <property type="entry name" value="CBS-domain"/>
    <property type="match status" value="1"/>
</dbReference>
<sequence>MSAPSRIPNSHPTGPTVAPASMLERLRWIRQVVSAEGNAILSAASILSPEAVRAAEMTANCDGCVLVTGVGKAGLVGQKLVATLASTGTPAHFLHPSEAIHGDLGRVRERDVVWALSNSGRSEEVVRIAPHLAENSAGLIAITASDDNPLATAADCVVSIGRYDEACPNGLAPTSSTAVMMAVGDAIAMLASVLRKFTAQDFARFHPGGSLGRKLATVDQIMRPIASCRVAMQNATIRESMIAKPTADGVVTGRRTGAIMLVDDDGRLAGIFTDSDLARLLERRDEVALDQAIATRMTTRPATVAMGSMLREATAIMSHRRISELPVIDEQSRPVGLIDITDIVSLTDDDGDSAKVLKFP</sequence>
<organism evidence="10 11">
    <name type="scientific">Rubripirellula tenax</name>
    <dbReference type="NCBI Taxonomy" id="2528015"/>
    <lineage>
        <taxon>Bacteria</taxon>
        <taxon>Pseudomonadati</taxon>
        <taxon>Planctomycetota</taxon>
        <taxon>Planctomycetia</taxon>
        <taxon>Pirellulales</taxon>
        <taxon>Pirellulaceae</taxon>
        <taxon>Rubripirellula</taxon>
    </lineage>
</organism>
<keyword evidence="5" id="KW-0479">Metal-binding</keyword>
<dbReference type="InterPro" id="IPR001347">
    <property type="entry name" value="SIS_dom"/>
</dbReference>
<evidence type="ECO:0000256" key="2">
    <source>
        <dbReference type="ARBA" id="ARBA00022737"/>
    </source>
</evidence>
<dbReference type="GO" id="GO:0005975">
    <property type="term" value="P:carbohydrate metabolic process"/>
    <property type="evidence" value="ECO:0007669"/>
    <property type="project" value="InterPro"/>
</dbReference>
<comment type="similarity">
    <text evidence="1 4">Belongs to the SIS family. GutQ/KpsF subfamily.</text>
</comment>
<dbReference type="SUPFAM" id="SSF53697">
    <property type="entry name" value="SIS domain"/>
    <property type="match status" value="1"/>
</dbReference>
<keyword evidence="11" id="KW-1185">Reference proteome</keyword>
<dbReference type="InterPro" id="IPR000644">
    <property type="entry name" value="CBS_dom"/>
</dbReference>
<keyword evidence="2" id="KW-0677">Repeat</keyword>
<dbReference type="Pfam" id="PF01380">
    <property type="entry name" value="SIS"/>
    <property type="match status" value="1"/>
</dbReference>
<dbReference type="CDD" id="cd05014">
    <property type="entry name" value="SIS_Kpsf"/>
    <property type="match status" value="1"/>
</dbReference>
<evidence type="ECO:0000259" key="8">
    <source>
        <dbReference type="PROSITE" id="PS51371"/>
    </source>
</evidence>
<keyword evidence="5" id="KW-0862">Zinc</keyword>
<dbReference type="Gene3D" id="3.40.50.10490">
    <property type="entry name" value="Glucose-6-phosphate isomerase like protein, domain 1"/>
    <property type="match status" value="1"/>
</dbReference>
<evidence type="ECO:0000256" key="7">
    <source>
        <dbReference type="PROSITE-ProRule" id="PRU00703"/>
    </source>
</evidence>
<feature type="site" description="Catalytically relevant" evidence="6">
    <location>
        <position position="165"/>
    </location>
</feature>
<feature type="binding site" evidence="5">
    <location>
        <position position="95"/>
    </location>
    <ligand>
        <name>Zn(2+)</name>
        <dbReference type="ChEBI" id="CHEBI:29105"/>
    </ligand>
</feature>
<dbReference type="PIRSF" id="PIRSF004692">
    <property type="entry name" value="KdsD_KpsF"/>
    <property type="match status" value="1"/>
</dbReference>
<dbReference type="GO" id="GO:0019146">
    <property type="term" value="F:arabinose-5-phosphate isomerase activity"/>
    <property type="evidence" value="ECO:0007669"/>
    <property type="project" value="UniProtKB-EC"/>
</dbReference>
<evidence type="ECO:0000256" key="4">
    <source>
        <dbReference type="PIRNR" id="PIRNR004692"/>
    </source>
</evidence>
<comment type="caution">
    <text evidence="10">The sequence shown here is derived from an EMBL/GenBank/DDBJ whole genome shotgun (WGS) entry which is preliminary data.</text>
</comment>
<protein>
    <submittedName>
        <fullName evidence="10">Arabinose 5-phosphate isomerase KpsF</fullName>
        <ecNumber evidence="10">5.3.1.13</ecNumber>
    </submittedName>
</protein>
<dbReference type="InterPro" id="IPR050986">
    <property type="entry name" value="GutQ/KpsF_isomerases"/>
</dbReference>
<evidence type="ECO:0000256" key="1">
    <source>
        <dbReference type="ARBA" id="ARBA00008165"/>
    </source>
</evidence>
<feature type="domain" description="SIS" evidence="9">
    <location>
        <begin position="54"/>
        <end position="197"/>
    </location>
</feature>
<evidence type="ECO:0000259" key="9">
    <source>
        <dbReference type="PROSITE" id="PS51464"/>
    </source>
</evidence>
<gene>
    <name evidence="10" type="primary">kpsF</name>
    <name evidence="10" type="ORF">Poly51_47020</name>
</gene>
<dbReference type="EMBL" id="SJPW01000006">
    <property type="protein sequence ID" value="TWU48798.1"/>
    <property type="molecule type" value="Genomic_DNA"/>
</dbReference>
<evidence type="ECO:0000256" key="5">
    <source>
        <dbReference type="PIRSR" id="PIRSR004692-2"/>
    </source>
</evidence>
<accession>A0A5C6EJ16</accession>
<dbReference type="InterPro" id="IPR046348">
    <property type="entry name" value="SIS_dom_sf"/>
</dbReference>
<evidence type="ECO:0000313" key="10">
    <source>
        <dbReference type="EMBL" id="TWU48798.1"/>
    </source>
</evidence>
<dbReference type="SMART" id="SM00116">
    <property type="entry name" value="CBS"/>
    <property type="match status" value="2"/>
</dbReference>
<dbReference type="GO" id="GO:0046872">
    <property type="term" value="F:metal ion binding"/>
    <property type="evidence" value="ECO:0007669"/>
    <property type="project" value="UniProtKB-KW"/>
</dbReference>
<dbReference type="NCBIfam" id="TIGR00393">
    <property type="entry name" value="kpsF"/>
    <property type="match status" value="1"/>
</dbReference>
<evidence type="ECO:0000313" key="11">
    <source>
        <dbReference type="Proteomes" id="UP000318288"/>
    </source>
</evidence>
<dbReference type="InterPro" id="IPR004800">
    <property type="entry name" value="KdsD/KpsF-type"/>
</dbReference>
<dbReference type="PROSITE" id="PS51371">
    <property type="entry name" value="CBS"/>
    <property type="match status" value="2"/>
</dbReference>
<dbReference type="PROSITE" id="PS51464">
    <property type="entry name" value="SIS"/>
    <property type="match status" value="1"/>
</dbReference>
<feature type="site" description="Catalytically relevant" evidence="6">
    <location>
        <position position="124"/>
    </location>
</feature>
<dbReference type="InterPro" id="IPR035474">
    <property type="entry name" value="SIS_Kpsf"/>
</dbReference>